<comment type="caution">
    <text evidence="1">The sequence shown here is derived from an EMBL/GenBank/DDBJ whole genome shotgun (WGS) entry which is preliminary data.</text>
</comment>
<protein>
    <submittedName>
        <fullName evidence="1">Uncharacterized protein</fullName>
    </submittedName>
</protein>
<evidence type="ECO:0000313" key="1">
    <source>
        <dbReference type="EMBL" id="MDT0482607.1"/>
    </source>
</evidence>
<keyword evidence="2" id="KW-1185">Reference proteome</keyword>
<sequence>MKEYRHPEWNGEFMLSFEQLNFGRIEFLTGLSEATSRLHDPPVEGSYIYTRDIGLNLTTRVIDGRAASAWFPTQIERWRSPDGSGRLVRRNYPPEFVSVGAARLREADAEHDVQVVDRRVRPGEFSTLQDVWEGVMPLSDDPDDLSRQLISVSGGSARALLGVVKDIYYDLGILGASLRAAILRVLAGVDGLILAGRASDESGRTVFGVSAPVDGQGAQFTLLLDPATGELNGHQEVLVKRAGKLDLEPPGLLSYGERQAWGRTRDTGSRP</sequence>
<organism evidence="1 2">
    <name type="scientific">Streptomyces doebereineriae</name>
    <dbReference type="NCBI Taxonomy" id="3075528"/>
    <lineage>
        <taxon>Bacteria</taxon>
        <taxon>Bacillati</taxon>
        <taxon>Actinomycetota</taxon>
        <taxon>Actinomycetes</taxon>
        <taxon>Kitasatosporales</taxon>
        <taxon>Streptomycetaceae</taxon>
        <taxon>Streptomyces</taxon>
    </lineage>
</organism>
<evidence type="ECO:0000313" key="2">
    <source>
        <dbReference type="Proteomes" id="UP001183824"/>
    </source>
</evidence>
<proteinExistence type="predicted"/>
<name>A0ABU2VCD1_9ACTN</name>
<dbReference type="Proteomes" id="UP001183824">
    <property type="component" value="Unassembled WGS sequence"/>
</dbReference>
<dbReference type="EMBL" id="JAVREZ010000006">
    <property type="protein sequence ID" value="MDT0482607.1"/>
    <property type="molecule type" value="Genomic_DNA"/>
</dbReference>
<gene>
    <name evidence="1" type="ORF">RNB18_20765</name>
</gene>
<dbReference type="RefSeq" id="WP_311715576.1">
    <property type="nucleotide sequence ID" value="NZ_JAVREZ010000006.1"/>
</dbReference>
<reference evidence="2" key="1">
    <citation type="submission" date="2023-07" db="EMBL/GenBank/DDBJ databases">
        <title>30 novel species of actinomycetes from the DSMZ collection.</title>
        <authorList>
            <person name="Nouioui I."/>
        </authorList>
    </citation>
    <scope>NUCLEOTIDE SEQUENCE [LARGE SCALE GENOMIC DNA]</scope>
    <source>
        <strain evidence="2">DSM 41640</strain>
    </source>
</reference>
<accession>A0ABU2VCD1</accession>